<reference evidence="1 2" key="1">
    <citation type="submission" date="2024-09" db="EMBL/GenBank/DDBJ databases">
        <authorList>
            <person name="Sun Q."/>
            <person name="Mori K."/>
        </authorList>
    </citation>
    <scope>NUCLEOTIDE SEQUENCE [LARGE SCALE GENOMIC DNA]</scope>
    <source>
        <strain evidence="1 2">JCM 12763</strain>
    </source>
</reference>
<name>A0ABV5V220_9MICO</name>
<organism evidence="1 2">
    <name type="scientific">Ornithinimicrobium kibberense</name>
    <dbReference type="NCBI Taxonomy" id="282060"/>
    <lineage>
        <taxon>Bacteria</taxon>
        <taxon>Bacillati</taxon>
        <taxon>Actinomycetota</taxon>
        <taxon>Actinomycetes</taxon>
        <taxon>Micrococcales</taxon>
        <taxon>Ornithinimicrobiaceae</taxon>
        <taxon>Ornithinimicrobium</taxon>
    </lineage>
</organism>
<dbReference type="InterPro" id="IPR032716">
    <property type="entry name" value="ACC_epsilon"/>
</dbReference>
<keyword evidence="2" id="KW-1185">Reference proteome</keyword>
<gene>
    <name evidence="1" type="ORF">ACFFN0_06945</name>
</gene>
<protein>
    <submittedName>
        <fullName evidence="1">Acyl-CoA carboxylase subunit epsilon</fullName>
    </submittedName>
</protein>
<evidence type="ECO:0000313" key="2">
    <source>
        <dbReference type="Proteomes" id="UP001589613"/>
    </source>
</evidence>
<dbReference type="Pfam" id="PF13822">
    <property type="entry name" value="ACC_epsilon"/>
    <property type="match status" value="1"/>
</dbReference>
<dbReference type="EMBL" id="JBHMAX010000014">
    <property type="protein sequence ID" value="MFB9731773.1"/>
    <property type="molecule type" value="Genomic_DNA"/>
</dbReference>
<accession>A0ABV5V220</accession>
<sequence>MSATTPAEGAAAEGSTADVPVIRVERGNPSPEQIAALAVVLSALGSDGGGSGGDARRRTLWTARSRFARPRPAVGPDGWRASALPR</sequence>
<proteinExistence type="predicted"/>
<evidence type="ECO:0000313" key="1">
    <source>
        <dbReference type="EMBL" id="MFB9731773.1"/>
    </source>
</evidence>
<dbReference type="Proteomes" id="UP001589613">
    <property type="component" value="Unassembled WGS sequence"/>
</dbReference>
<comment type="caution">
    <text evidence="1">The sequence shown here is derived from an EMBL/GenBank/DDBJ whole genome shotgun (WGS) entry which is preliminary data.</text>
</comment>
<dbReference type="RefSeq" id="WP_202876618.1">
    <property type="nucleotide sequence ID" value="NZ_JBHMAX010000014.1"/>
</dbReference>